<protein>
    <recommendedName>
        <fullName evidence="1">Flagellin</fullName>
    </recommendedName>
</protein>
<proteinExistence type="predicted"/>
<keyword evidence="3" id="KW-0282">Flagellum</keyword>
<name>W4VPC5_9BACI</name>
<evidence type="ECO:0000259" key="2">
    <source>
        <dbReference type="Pfam" id="PF00669"/>
    </source>
</evidence>
<dbReference type="STRING" id="1298598.JCM21714_3772"/>
<dbReference type="InterPro" id="IPR001492">
    <property type="entry name" value="Flagellin"/>
</dbReference>
<dbReference type="Gene3D" id="1.20.1330.10">
    <property type="entry name" value="f41 fragment of flagellin, N-terminal domain"/>
    <property type="match status" value="1"/>
</dbReference>
<keyword evidence="4" id="KW-1185">Reference proteome</keyword>
<evidence type="ECO:0000313" key="3">
    <source>
        <dbReference type="EMBL" id="GAE94599.1"/>
    </source>
</evidence>
<gene>
    <name evidence="3" type="ORF">JCM21714_3772</name>
</gene>
<dbReference type="EMBL" id="BAVS01000027">
    <property type="protein sequence ID" value="GAE94599.1"/>
    <property type="molecule type" value="Genomic_DNA"/>
</dbReference>
<feature type="domain" description="Flagellin N-terminal" evidence="2">
    <location>
        <begin position="3"/>
        <end position="137"/>
    </location>
</feature>
<dbReference type="GO" id="GO:0009288">
    <property type="term" value="C:bacterial-type flagellum"/>
    <property type="evidence" value="ECO:0007669"/>
    <property type="project" value="InterPro"/>
</dbReference>
<organism evidence="3 4">
    <name type="scientific">Gracilibacillus boraciitolerans JCM 21714</name>
    <dbReference type="NCBI Taxonomy" id="1298598"/>
    <lineage>
        <taxon>Bacteria</taxon>
        <taxon>Bacillati</taxon>
        <taxon>Bacillota</taxon>
        <taxon>Bacilli</taxon>
        <taxon>Bacillales</taxon>
        <taxon>Bacillaceae</taxon>
        <taxon>Gracilibacillus</taxon>
    </lineage>
</organism>
<sequence length="235" mass="25391">MRINSNIPALNAFRQLGINQQAQKNAMTKLSSGLRINKAADDAAGLAISEKMHAQIKGLNQASRNAQDGISLIQTAEGGLNETHSILHRMRELSVQAANDTYVIEDRQEIQKEINQLTEEVDRIANTTEFNTQKLLNRGAVAGAGEAINETFNNIITGINDNGWLSVPEDMITNYFGLSGQNHNLSVEFTEDPGDNTLAYVQSSTGTTDQKLVINVGKLAPSEGGGRGKTPKPSC</sequence>
<accession>W4VPC5</accession>
<dbReference type="InterPro" id="IPR001029">
    <property type="entry name" value="Flagellin_N"/>
</dbReference>
<keyword evidence="3" id="KW-0966">Cell projection</keyword>
<dbReference type="PRINTS" id="PR00207">
    <property type="entry name" value="FLAGELLIN"/>
</dbReference>
<dbReference type="GO" id="GO:0005198">
    <property type="term" value="F:structural molecule activity"/>
    <property type="evidence" value="ECO:0007669"/>
    <property type="project" value="InterPro"/>
</dbReference>
<dbReference type="Proteomes" id="UP000019102">
    <property type="component" value="Unassembled WGS sequence"/>
</dbReference>
<dbReference type="AlphaFoldDB" id="W4VPC5"/>
<keyword evidence="3" id="KW-0969">Cilium</keyword>
<dbReference type="eggNOG" id="COG1344">
    <property type="taxonomic scope" value="Bacteria"/>
</dbReference>
<dbReference type="Pfam" id="PF00669">
    <property type="entry name" value="Flagellin_N"/>
    <property type="match status" value="1"/>
</dbReference>
<reference evidence="3 4" key="1">
    <citation type="journal article" date="2014" name="Genome Announc.">
        <title>Draft Genome Sequence of the Boron-Tolerant and Moderately Halotolerant Bacterium Gracilibacillus boraciitolerans JCM 21714T.</title>
        <authorList>
            <person name="Ahmed I."/>
            <person name="Oshima K."/>
            <person name="Suda W."/>
            <person name="Kitamura K."/>
            <person name="Iida T."/>
            <person name="Ohmori Y."/>
            <person name="Fujiwara T."/>
            <person name="Hattori M."/>
            <person name="Ohkuma M."/>
        </authorList>
    </citation>
    <scope>NUCLEOTIDE SEQUENCE [LARGE SCALE GENOMIC DNA]</scope>
    <source>
        <strain evidence="3 4">JCM 21714</strain>
    </source>
</reference>
<comment type="caution">
    <text evidence="3">The sequence shown here is derived from an EMBL/GenBank/DDBJ whole genome shotgun (WGS) entry which is preliminary data.</text>
</comment>
<dbReference type="PANTHER" id="PTHR42792">
    <property type="entry name" value="FLAGELLIN"/>
    <property type="match status" value="1"/>
</dbReference>
<dbReference type="SUPFAM" id="SSF64518">
    <property type="entry name" value="Phase 1 flagellin"/>
    <property type="match status" value="1"/>
</dbReference>
<evidence type="ECO:0000256" key="1">
    <source>
        <dbReference type="ARBA" id="ARBA00020110"/>
    </source>
</evidence>
<dbReference type="PANTHER" id="PTHR42792:SF2">
    <property type="entry name" value="FLAGELLIN"/>
    <property type="match status" value="1"/>
</dbReference>
<evidence type="ECO:0000313" key="4">
    <source>
        <dbReference type="Proteomes" id="UP000019102"/>
    </source>
</evidence>
<dbReference type="OrthoDB" id="9796789at2"/>